<dbReference type="PaxDb" id="593117-TGAM_1174"/>
<name>C5A614_THEGJ</name>
<dbReference type="HOGENOM" id="CLU_2597929_0_0_2"/>
<accession>C5A614</accession>
<dbReference type="EMBL" id="CP001398">
    <property type="protein sequence ID" value="ACS33676.1"/>
    <property type="molecule type" value="Genomic_DNA"/>
</dbReference>
<proteinExistence type="predicted"/>
<organism evidence="1 2">
    <name type="scientific">Thermococcus gammatolerans (strain DSM 15229 / JCM 11827 / EJ3)</name>
    <dbReference type="NCBI Taxonomy" id="593117"/>
    <lineage>
        <taxon>Archaea</taxon>
        <taxon>Methanobacteriati</taxon>
        <taxon>Methanobacteriota</taxon>
        <taxon>Thermococci</taxon>
        <taxon>Thermococcales</taxon>
        <taxon>Thermococcaceae</taxon>
        <taxon>Thermococcus</taxon>
    </lineage>
</organism>
<reference evidence="1 2" key="1">
    <citation type="journal article" date="2007" name="Genome Biol.">
        <title>Genome analysis and genome-wide proteomics of Thermococcus gammatolerans, the most radioresistant organism known amongst the Archaea.</title>
        <authorList>
            <person name="Zivanovic Y."/>
            <person name="Armengaud J."/>
            <person name="Lagorce A."/>
            <person name="Leplat C."/>
            <person name="Guerin P."/>
            <person name="Dutertre M."/>
            <person name="Anthouard V."/>
            <person name="Forterre P."/>
            <person name="Wincker P."/>
            <person name="Confalonieri F."/>
        </authorList>
    </citation>
    <scope>NUCLEOTIDE SEQUENCE [LARGE SCALE GENOMIC DNA]</scope>
    <source>
        <strain evidence="2">DSM 15229 / JCM 11827 / EJ3</strain>
    </source>
</reference>
<dbReference type="eggNOG" id="arCOG07136">
    <property type="taxonomic scope" value="Archaea"/>
</dbReference>
<dbReference type="KEGG" id="tga:TGAM_1174"/>
<evidence type="ECO:0000313" key="1">
    <source>
        <dbReference type="EMBL" id="ACS33676.1"/>
    </source>
</evidence>
<evidence type="ECO:0000313" key="2">
    <source>
        <dbReference type="Proteomes" id="UP000001488"/>
    </source>
</evidence>
<protein>
    <submittedName>
        <fullName evidence="1">Uncharacterized protein</fullName>
    </submittedName>
</protein>
<dbReference type="Proteomes" id="UP000001488">
    <property type="component" value="Chromosome"/>
</dbReference>
<keyword evidence="2" id="KW-1185">Reference proteome</keyword>
<sequence>MMAMQILEVDIKLPYRERGSVLSRLLSKVSGRIKDIHFLPPDATGMSEIRMELIGGKELVQELRKVVKIGKLSFKVLSEA</sequence>
<gene>
    <name evidence="1" type="ordered locus">TGAM_1174</name>
</gene>
<dbReference type="AlphaFoldDB" id="C5A614"/>
<dbReference type="PATRIC" id="fig|593117.10.peg.1173"/>